<dbReference type="Proteomes" id="UP000321638">
    <property type="component" value="Unassembled WGS sequence"/>
</dbReference>
<reference evidence="1 2" key="1">
    <citation type="submission" date="2019-06" db="EMBL/GenBank/DDBJ databases">
        <title>New taxonomy in bacterial strain CC-CFT640, isolated from vineyard.</title>
        <authorList>
            <person name="Lin S.-Y."/>
            <person name="Tsai C.-F."/>
            <person name="Young C.-C."/>
        </authorList>
    </citation>
    <scope>NUCLEOTIDE SEQUENCE [LARGE SCALE GENOMIC DNA]</scope>
    <source>
        <strain evidence="1 2">CC-CFT640</strain>
    </source>
</reference>
<evidence type="ECO:0000313" key="1">
    <source>
        <dbReference type="EMBL" id="TXL76385.1"/>
    </source>
</evidence>
<accession>A0A5C8PPD5</accession>
<dbReference type="AlphaFoldDB" id="A0A5C8PPD5"/>
<comment type="caution">
    <text evidence="1">The sequence shown here is derived from an EMBL/GenBank/DDBJ whole genome shotgun (WGS) entry which is preliminary data.</text>
</comment>
<evidence type="ECO:0000313" key="2">
    <source>
        <dbReference type="Proteomes" id="UP000321638"/>
    </source>
</evidence>
<organism evidence="1 2">
    <name type="scientific">Vineibacter terrae</name>
    <dbReference type="NCBI Taxonomy" id="2586908"/>
    <lineage>
        <taxon>Bacteria</taxon>
        <taxon>Pseudomonadati</taxon>
        <taxon>Pseudomonadota</taxon>
        <taxon>Alphaproteobacteria</taxon>
        <taxon>Hyphomicrobiales</taxon>
        <taxon>Vineibacter</taxon>
    </lineage>
</organism>
<dbReference type="EMBL" id="VDUZ01000011">
    <property type="protein sequence ID" value="TXL76385.1"/>
    <property type="molecule type" value="Genomic_DNA"/>
</dbReference>
<gene>
    <name evidence="1" type="ORF">FHP25_12110</name>
</gene>
<sequence>MGVNCQPYYSTDNANWHASRLGYGNKGKPHLHAERYAMSNLTQSLNAAGVAWRNATVLLIQNAFPCMDTNGCHDWLCGQSNQFAYIYVRVDGDQGSYSTVHVTNGLLQGGYPRVLYYRNGSGKYLRPGATLHGGHMERILGLPSVIDT</sequence>
<name>A0A5C8PPD5_9HYPH</name>
<protein>
    <submittedName>
        <fullName evidence="1">Uncharacterized protein</fullName>
    </submittedName>
</protein>
<dbReference type="RefSeq" id="WP_147847194.1">
    <property type="nucleotide sequence ID" value="NZ_VDUZ01000011.1"/>
</dbReference>
<proteinExistence type="predicted"/>
<keyword evidence="2" id="KW-1185">Reference proteome</keyword>